<name>J9FJX0_9ZZZZ</name>
<proteinExistence type="predicted"/>
<evidence type="ECO:0000313" key="1">
    <source>
        <dbReference type="EMBL" id="EJW95201.1"/>
    </source>
</evidence>
<dbReference type="AlphaFoldDB" id="J9FJX0"/>
<protein>
    <submittedName>
        <fullName evidence="1">Uncharacterized protein</fullName>
    </submittedName>
</protein>
<reference evidence="1" key="1">
    <citation type="journal article" date="2012" name="PLoS ONE">
        <title>Gene sets for utilization of primary and secondary nutrition supplies in the distal gut of endangered iberian lynx.</title>
        <authorList>
            <person name="Alcaide M."/>
            <person name="Messina E."/>
            <person name="Richter M."/>
            <person name="Bargiela R."/>
            <person name="Peplies J."/>
            <person name="Huws S.A."/>
            <person name="Newbold C.J."/>
            <person name="Golyshin P.N."/>
            <person name="Simon M.A."/>
            <person name="Lopez G."/>
            <person name="Yakimov M.M."/>
            <person name="Ferrer M."/>
        </authorList>
    </citation>
    <scope>NUCLEOTIDE SEQUENCE</scope>
</reference>
<dbReference type="EMBL" id="AMCI01005939">
    <property type="protein sequence ID" value="EJW95201.1"/>
    <property type="molecule type" value="Genomic_DNA"/>
</dbReference>
<comment type="caution">
    <text evidence="1">The sequence shown here is derived from an EMBL/GenBank/DDBJ whole genome shotgun (WGS) entry which is preliminary data.</text>
</comment>
<accession>J9FJX0</accession>
<organism evidence="1">
    <name type="scientific">gut metagenome</name>
    <dbReference type="NCBI Taxonomy" id="749906"/>
    <lineage>
        <taxon>unclassified sequences</taxon>
        <taxon>metagenomes</taxon>
        <taxon>organismal metagenomes</taxon>
    </lineage>
</organism>
<sequence length="37" mass="4453">MKASREILFSLTAQITSLICFRKFMRRKRIFPQKPPL</sequence>
<gene>
    <name evidence="1" type="ORF">EVA_16692</name>
</gene>